<dbReference type="Proteomes" id="UP000187209">
    <property type="component" value="Unassembled WGS sequence"/>
</dbReference>
<comment type="caution">
    <text evidence="1">The sequence shown here is derived from an EMBL/GenBank/DDBJ whole genome shotgun (WGS) entry which is preliminary data.</text>
</comment>
<evidence type="ECO:0000313" key="1">
    <source>
        <dbReference type="EMBL" id="OMJ69362.1"/>
    </source>
</evidence>
<gene>
    <name evidence="1" type="ORF">SteCoe_32926</name>
</gene>
<protein>
    <submittedName>
        <fullName evidence="1">Uncharacterized protein</fullName>
    </submittedName>
</protein>
<evidence type="ECO:0000313" key="2">
    <source>
        <dbReference type="Proteomes" id="UP000187209"/>
    </source>
</evidence>
<accession>A0A1R2AXY8</accession>
<organism evidence="1 2">
    <name type="scientific">Stentor coeruleus</name>
    <dbReference type="NCBI Taxonomy" id="5963"/>
    <lineage>
        <taxon>Eukaryota</taxon>
        <taxon>Sar</taxon>
        <taxon>Alveolata</taxon>
        <taxon>Ciliophora</taxon>
        <taxon>Postciliodesmatophora</taxon>
        <taxon>Heterotrichea</taxon>
        <taxon>Heterotrichida</taxon>
        <taxon>Stentoridae</taxon>
        <taxon>Stentor</taxon>
    </lineage>
</organism>
<proteinExistence type="predicted"/>
<keyword evidence="2" id="KW-1185">Reference proteome</keyword>
<sequence>MEQVESVDKKVEVIIRCIHPNLNWKPQEGPNYTMTTLVEDFRLKVSSKILSRSLFFKNVIEKDPNVP</sequence>
<dbReference type="AlphaFoldDB" id="A0A1R2AXY8"/>
<name>A0A1R2AXY8_9CILI</name>
<reference evidence="1 2" key="1">
    <citation type="submission" date="2016-11" db="EMBL/GenBank/DDBJ databases">
        <title>The macronuclear genome of Stentor coeruleus: a giant cell with tiny introns.</title>
        <authorList>
            <person name="Slabodnick M."/>
            <person name="Ruby J.G."/>
            <person name="Reiff S.B."/>
            <person name="Swart E.C."/>
            <person name="Gosai S."/>
            <person name="Prabakaran S."/>
            <person name="Witkowska E."/>
            <person name="Larue G.E."/>
            <person name="Fisher S."/>
            <person name="Freeman R.M."/>
            <person name="Gunawardena J."/>
            <person name="Chu W."/>
            <person name="Stover N.A."/>
            <person name="Gregory B.D."/>
            <person name="Nowacki M."/>
            <person name="Derisi J."/>
            <person name="Roy S.W."/>
            <person name="Marshall W.F."/>
            <person name="Sood P."/>
        </authorList>
    </citation>
    <scope>NUCLEOTIDE SEQUENCE [LARGE SCALE GENOMIC DNA]</scope>
    <source>
        <strain evidence="1">WM001</strain>
    </source>
</reference>
<dbReference type="EMBL" id="MPUH01001207">
    <property type="protein sequence ID" value="OMJ69362.1"/>
    <property type="molecule type" value="Genomic_DNA"/>
</dbReference>